<sequence length="798" mass="90037">MLLHKNEWDSNHLEKPTRLEETLKLLRGTSVLSQCKSLGSREASSEDLELVHTAEYIKKIQQTDSLTQEERNKLSLSFDDVFFNQHTWNACLLSAGCALELLQAVLEDTKSNGSSCLSKLGLWICIFNNVAICAKKARSLGCQRVLILDWDVHAAQGTQYCIEDDPGVRLISIHRFQQGTFWPELPESSAVQPYQNTINVPLNQHWAPDLILVSAGYDAAIGDPEGEMEVTPGGFGYMTGILASLDISLCLFLEGGYFIESVAQGVLFTVQALLDRKAPAINLRVAKPSPIFLSSFFSTLSVYRYQNPVFDGWLQLLNNYRKNNKLAPIMEPVNEYQNYSLSSTFELTGLYTPRDKSIDEYYTQELGKLLRNEGNLRVHTNKVEGFWSHVKHEIKRLRGTSSEHIASYVAEAVFRQHSNVDKKTMSLPHTYFVSDQRMLMHKCEWDETHIEMPSRLSTLTHLLEHKGCWTSARVHSVEYVDKIRHTQDLNQKELEEYSASHEDIYVNEHTWLAAQLSAGCAVELIQNVLRNPNSNGFAAIRPPGHHASYEQPCGFCIFNNVAICAKKARSLGCQRVLILDWDVHAAQGTQYCIEDDPGVRLISIHSFQQGTFGQNCLKVLLSNHVDKNTINLPLNQVGLGDGEYIQVFHSLVLPFIEHWAPDLILVSAGYDAAIGDPQGKMEVSPGGFGYMTGVLASLNISLCLLLEGVIVLKVLPMVLYTLCTLFWTGNLHRSTSICRLLHTCSIFGVWIDLLNHYRQKKSLPAIECPKDEYHGHRVVKFHTRQEACTSRWTKRLLI</sequence>
<feature type="domain" description="Histone deacetylase" evidence="2">
    <location>
        <begin position="472"/>
        <end position="708"/>
    </location>
</feature>
<evidence type="ECO:0000256" key="1">
    <source>
        <dbReference type="ARBA" id="ARBA00048287"/>
    </source>
</evidence>
<dbReference type="InterPro" id="IPR037138">
    <property type="entry name" value="His_deacetylse_dom_sf"/>
</dbReference>
<dbReference type="InterPro" id="IPR023801">
    <property type="entry name" value="His_deacetylse_dom"/>
</dbReference>
<proteinExistence type="predicted"/>
<keyword evidence="3" id="KW-1185">Reference proteome</keyword>
<dbReference type="WBParaSite" id="jg10899">
    <property type="protein sequence ID" value="jg10899"/>
    <property type="gene ID" value="jg10899"/>
</dbReference>
<dbReference type="Proteomes" id="UP000887574">
    <property type="component" value="Unplaced"/>
</dbReference>
<feature type="domain" description="Histone deacetylase" evidence="2">
    <location>
        <begin position="12"/>
        <end position="205"/>
    </location>
</feature>
<dbReference type="GO" id="GO:0000118">
    <property type="term" value="C:histone deacetylase complex"/>
    <property type="evidence" value="ECO:0007669"/>
    <property type="project" value="TreeGrafter"/>
</dbReference>
<dbReference type="InterPro" id="IPR000286">
    <property type="entry name" value="HDACs"/>
</dbReference>
<evidence type="ECO:0000259" key="2">
    <source>
        <dbReference type="Pfam" id="PF00850"/>
    </source>
</evidence>
<dbReference type="PANTHER" id="PTHR10625:SF45">
    <property type="entry name" value="HISTONE DEACETYLASE DOMAIN-CONTAINING PROTEIN"/>
    <property type="match status" value="1"/>
</dbReference>
<dbReference type="AlphaFoldDB" id="A0A915CPR5"/>
<reference evidence="4" key="1">
    <citation type="submission" date="2022-11" db="UniProtKB">
        <authorList>
            <consortium name="WormBaseParasite"/>
        </authorList>
    </citation>
    <scope>IDENTIFICATION</scope>
</reference>
<comment type="catalytic activity">
    <reaction evidence="1">
        <text>N(6)-acetyl-L-lysyl-[histone] + H2O = L-lysyl-[histone] + acetate</text>
        <dbReference type="Rhea" id="RHEA:58196"/>
        <dbReference type="Rhea" id="RHEA-COMP:9845"/>
        <dbReference type="Rhea" id="RHEA-COMP:11338"/>
        <dbReference type="ChEBI" id="CHEBI:15377"/>
        <dbReference type="ChEBI" id="CHEBI:29969"/>
        <dbReference type="ChEBI" id="CHEBI:30089"/>
        <dbReference type="ChEBI" id="CHEBI:61930"/>
        <dbReference type="EC" id="3.5.1.98"/>
    </reaction>
</comment>
<dbReference type="Gene3D" id="3.40.800.20">
    <property type="entry name" value="Histone deacetylase domain"/>
    <property type="match status" value="2"/>
</dbReference>
<evidence type="ECO:0000313" key="3">
    <source>
        <dbReference type="Proteomes" id="UP000887574"/>
    </source>
</evidence>
<dbReference type="GO" id="GO:0141221">
    <property type="term" value="F:histone deacetylase activity, hydrolytic mechanism"/>
    <property type="evidence" value="ECO:0007669"/>
    <property type="project" value="UniProtKB-EC"/>
</dbReference>
<dbReference type="GO" id="GO:0040029">
    <property type="term" value="P:epigenetic regulation of gene expression"/>
    <property type="evidence" value="ECO:0007669"/>
    <property type="project" value="TreeGrafter"/>
</dbReference>
<dbReference type="SUPFAM" id="SSF52768">
    <property type="entry name" value="Arginase/deacetylase"/>
    <property type="match status" value="2"/>
</dbReference>
<evidence type="ECO:0000313" key="4">
    <source>
        <dbReference type="WBParaSite" id="jg10899"/>
    </source>
</evidence>
<dbReference type="PRINTS" id="PR01270">
    <property type="entry name" value="HDASUPER"/>
</dbReference>
<organism evidence="3 4">
    <name type="scientific">Ditylenchus dipsaci</name>
    <dbReference type="NCBI Taxonomy" id="166011"/>
    <lineage>
        <taxon>Eukaryota</taxon>
        <taxon>Metazoa</taxon>
        <taxon>Ecdysozoa</taxon>
        <taxon>Nematoda</taxon>
        <taxon>Chromadorea</taxon>
        <taxon>Rhabditida</taxon>
        <taxon>Tylenchina</taxon>
        <taxon>Tylenchomorpha</taxon>
        <taxon>Sphaerularioidea</taxon>
        <taxon>Anguinidae</taxon>
        <taxon>Anguininae</taxon>
        <taxon>Ditylenchus</taxon>
    </lineage>
</organism>
<dbReference type="InterPro" id="IPR023696">
    <property type="entry name" value="Ureohydrolase_dom_sf"/>
</dbReference>
<name>A0A915CPR5_9BILA</name>
<accession>A0A915CPR5</accession>
<dbReference type="Pfam" id="PF00850">
    <property type="entry name" value="Hist_deacetyl"/>
    <property type="match status" value="2"/>
</dbReference>
<protein>
    <submittedName>
        <fullName evidence="4">Histone deacetylase domain-containing protein</fullName>
    </submittedName>
</protein>
<dbReference type="PANTHER" id="PTHR10625">
    <property type="entry name" value="HISTONE DEACETYLASE HDAC1-RELATED"/>
    <property type="match status" value="1"/>
</dbReference>